<feature type="transmembrane region" description="Helical" evidence="2">
    <location>
        <begin position="300"/>
        <end position="322"/>
    </location>
</feature>
<dbReference type="GO" id="GO:0006998">
    <property type="term" value="P:nuclear envelope organization"/>
    <property type="evidence" value="ECO:0007669"/>
    <property type="project" value="InterPro"/>
</dbReference>
<feature type="region of interest" description="Disordered" evidence="1">
    <location>
        <begin position="1"/>
        <end position="165"/>
    </location>
</feature>
<dbReference type="SMART" id="SM01042">
    <property type="entry name" value="Brr6_like_C_C"/>
    <property type="match status" value="1"/>
</dbReference>
<comment type="caution">
    <text evidence="4">The sequence shown here is derived from an EMBL/GenBank/DDBJ whole genome shotgun (WGS) entry which is preliminary data.</text>
</comment>
<feature type="compositionally biased region" description="Polar residues" evidence="1">
    <location>
        <begin position="149"/>
        <end position="165"/>
    </location>
</feature>
<dbReference type="GO" id="GO:0031965">
    <property type="term" value="C:nuclear membrane"/>
    <property type="evidence" value="ECO:0007669"/>
    <property type="project" value="InterPro"/>
</dbReference>
<feature type="compositionally biased region" description="Low complexity" evidence="1">
    <location>
        <begin position="180"/>
        <end position="193"/>
    </location>
</feature>
<evidence type="ECO:0000256" key="1">
    <source>
        <dbReference type="SAM" id="MobiDB-lite"/>
    </source>
</evidence>
<protein>
    <recommendedName>
        <fullName evidence="3">Brl1/Brr6 domain-containing protein</fullName>
    </recommendedName>
</protein>
<dbReference type="PANTHER" id="PTHR28136:SF1">
    <property type="entry name" value="NUCLEUS EXPORT PROTEIN BRL1"/>
    <property type="match status" value="1"/>
</dbReference>
<feature type="compositionally biased region" description="Basic and acidic residues" evidence="1">
    <location>
        <begin position="126"/>
        <end position="138"/>
    </location>
</feature>
<evidence type="ECO:0000313" key="4">
    <source>
        <dbReference type="EMBL" id="KAF2422743.1"/>
    </source>
</evidence>
<feature type="compositionally biased region" description="Low complexity" evidence="1">
    <location>
        <begin position="516"/>
        <end position="526"/>
    </location>
</feature>
<dbReference type="GO" id="GO:0055088">
    <property type="term" value="P:lipid homeostasis"/>
    <property type="evidence" value="ECO:0007669"/>
    <property type="project" value="InterPro"/>
</dbReference>
<dbReference type="AlphaFoldDB" id="A0A9P4NIA2"/>
<feature type="compositionally biased region" description="Gly residues" evidence="1">
    <location>
        <begin position="506"/>
        <end position="515"/>
    </location>
</feature>
<sequence>MDRNSIAQPMDYTYQNGRGPVDENSPFITATRNSQHQHSSFREKSRGDLPSSFHLNRDIDIAKSVHKRPFSSTQDSPAKGQGSGSSSSFPSLAPAAGQRTLFSDLPPPPPSSSQKALPNLPPSTRSRLDFTTPRKLEYDFSSGGETPDTVDNNADNEATPDNTVAKSNMGLRKNLMKVFSGSSNKPSPSSSSPPKKELALVVQKGSPGKGEIRPISHKVENKVAKRRRGVVGQSLKRLRSSRKDDYESDSGAGADAGATRNGSRKVSSNSQQDQSQSASKLASFFSYLETHPQLPHLLSFYAQLLLNLFFIFGIMYIVYSFWSTIQSDVNEKSQLAMTETLAEMAVCAKHYTENRCGESTRVVPALEPICNEWKRCMQKDAKAVGRARVSAHTFAEIFNSFIEPISYKAMIFTLILIFGCLAVSNVAFGFFRNKALHNDPYMHAQMMQQQQPPPPTPQRHPSSGFDQYGGMGMGVYNTPHGMHPSQGSFHPSQAGWGLEPAPSGSQGFGPGGGSPGKSPSKSLEYR</sequence>
<gene>
    <name evidence="4" type="ORF">EJ08DRAFT_619279</name>
</gene>
<feature type="compositionally biased region" description="Low complexity" evidence="1">
    <location>
        <begin position="249"/>
        <end position="258"/>
    </location>
</feature>
<dbReference type="Pfam" id="PF10104">
    <property type="entry name" value="Brr6_like_C_C"/>
    <property type="match status" value="1"/>
</dbReference>
<keyword evidence="2" id="KW-0472">Membrane</keyword>
<keyword evidence="2" id="KW-0812">Transmembrane</keyword>
<dbReference type="OrthoDB" id="5961at2759"/>
<dbReference type="PANTHER" id="PTHR28136">
    <property type="entry name" value="NUCLEUS EXPORT PROTEIN BRR6"/>
    <property type="match status" value="1"/>
</dbReference>
<accession>A0A9P4NIA2</accession>
<feature type="domain" description="Brl1/Brr6" evidence="3">
    <location>
        <begin position="298"/>
        <end position="432"/>
    </location>
</feature>
<keyword evidence="5" id="KW-1185">Reference proteome</keyword>
<evidence type="ECO:0000256" key="2">
    <source>
        <dbReference type="SAM" id="Phobius"/>
    </source>
</evidence>
<feature type="region of interest" description="Disordered" evidence="1">
    <location>
        <begin position="446"/>
        <end position="465"/>
    </location>
</feature>
<feature type="region of interest" description="Disordered" evidence="1">
    <location>
        <begin position="476"/>
        <end position="526"/>
    </location>
</feature>
<proteinExistence type="predicted"/>
<reference evidence="4" key="1">
    <citation type="journal article" date="2020" name="Stud. Mycol.">
        <title>101 Dothideomycetes genomes: a test case for predicting lifestyles and emergence of pathogens.</title>
        <authorList>
            <person name="Haridas S."/>
            <person name="Albert R."/>
            <person name="Binder M."/>
            <person name="Bloem J."/>
            <person name="Labutti K."/>
            <person name="Salamov A."/>
            <person name="Andreopoulos B."/>
            <person name="Baker S."/>
            <person name="Barry K."/>
            <person name="Bills G."/>
            <person name="Bluhm B."/>
            <person name="Cannon C."/>
            <person name="Castanera R."/>
            <person name="Culley D."/>
            <person name="Daum C."/>
            <person name="Ezra D."/>
            <person name="Gonzalez J."/>
            <person name="Henrissat B."/>
            <person name="Kuo A."/>
            <person name="Liang C."/>
            <person name="Lipzen A."/>
            <person name="Lutzoni F."/>
            <person name="Magnuson J."/>
            <person name="Mondo S."/>
            <person name="Nolan M."/>
            <person name="Ohm R."/>
            <person name="Pangilinan J."/>
            <person name="Park H.-J."/>
            <person name="Ramirez L."/>
            <person name="Alfaro M."/>
            <person name="Sun H."/>
            <person name="Tritt A."/>
            <person name="Yoshinaga Y."/>
            <person name="Zwiers L.-H."/>
            <person name="Turgeon B."/>
            <person name="Goodwin S."/>
            <person name="Spatafora J."/>
            <person name="Crous P."/>
            <person name="Grigoriev I."/>
        </authorList>
    </citation>
    <scope>NUCLEOTIDE SEQUENCE</scope>
    <source>
        <strain evidence="4">CBS 130266</strain>
    </source>
</reference>
<keyword evidence="2" id="KW-1133">Transmembrane helix</keyword>
<dbReference type="EMBL" id="MU007088">
    <property type="protein sequence ID" value="KAF2422743.1"/>
    <property type="molecule type" value="Genomic_DNA"/>
</dbReference>
<dbReference type="InterPro" id="IPR040202">
    <property type="entry name" value="Brl1/Brr6"/>
</dbReference>
<dbReference type="Proteomes" id="UP000800235">
    <property type="component" value="Unassembled WGS sequence"/>
</dbReference>
<name>A0A9P4NIA2_9PEZI</name>
<evidence type="ECO:0000313" key="5">
    <source>
        <dbReference type="Proteomes" id="UP000800235"/>
    </source>
</evidence>
<feature type="region of interest" description="Disordered" evidence="1">
    <location>
        <begin position="178"/>
        <end position="275"/>
    </location>
</feature>
<feature type="compositionally biased region" description="Basic and acidic residues" evidence="1">
    <location>
        <begin position="210"/>
        <end position="223"/>
    </location>
</feature>
<feature type="compositionally biased region" description="Polar residues" evidence="1">
    <location>
        <begin position="26"/>
        <end position="38"/>
    </location>
</feature>
<organism evidence="4 5">
    <name type="scientific">Tothia fuscella</name>
    <dbReference type="NCBI Taxonomy" id="1048955"/>
    <lineage>
        <taxon>Eukaryota</taxon>
        <taxon>Fungi</taxon>
        <taxon>Dikarya</taxon>
        <taxon>Ascomycota</taxon>
        <taxon>Pezizomycotina</taxon>
        <taxon>Dothideomycetes</taxon>
        <taxon>Pleosporomycetidae</taxon>
        <taxon>Venturiales</taxon>
        <taxon>Cylindrosympodiaceae</taxon>
        <taxon>Tothia</taxon>
    </lineage>
</organism>
<evidence type="ECO:0000259" key="3">
    <source>
        <dbReference type="SMART" id="SM01042"/>
    </source>
</evidence>
<dbReference type="InterPro" id="IPR018767">
    <property type="entry name" value="Brl1/Brr6_dom"/>
</dbReference>
<feature type="transmembrane region" description="Helical" evidence="2">
    <location>
        <begin position="409"/>
        <end position="431"/>
    </location>
</feature>
<feature type="compositionally biased region" description="Low complexity" evidence="1">
    <location>
        <begin position="76"/>
        <end position="97"/>
    </location>
</feature>